<dbReference type="Pfam" id="PF10615">
    <property type="entry name" value="DUF2470"/>
    <property type="match status" value="1"/>
</dbReference>
<organism evidence="3 4">
    <name type="scientific">Dentipellis fragilis</name>
    <dbReference type="NCBI Taxonomy" id="205917"/>
    <lineage>
        <taxon>Eukaryota</taxon>
        <taxon>Fungi</taxon>
        <taxon>Dikarya</taxon>
        <taxon>Basidiomycota</taxon>
        <taxon>Agaricomycotina</taxon>
        <taxon>Agaricomycetes</taxon>
        <taxon>Russulales</taxon>
        <taxon>Hericiaceae</taxon>
        <taxon>Dentipellis</taxon>
    </lineage>
</organism>
<name>A0A4Y9Y6H3_9AGAM</name>
<dbReference type="Pfam" id="PF14934">
    <property type="entry name" value="TMEM254"/>
    <property type="match status" value="1"/>
</dbReference>
<sequence length="219" mass="24148">MADPVAAKSGFLCMYMSNHPDTLVSYVTYFGKVQGHVTTAKMESIDTKGMTLSYQTKAGPSSKKTVVVSFDPPLLGYEEVKPRLLAMKADADEQLGTVKAPQITSFRLPTAVLQTLIPFGFFIYTMISPEDDPSPVWTLGRFLRSAVGGDKTMYGICAFIGITHSLEALYGAYLSRKHRMPFSVTVAYLSAILMVGFPVTLDLRRRIQQARIDSIMKGQ</sequence>
<evidence type="ECO:0000259" key="2">
    <source>
        <dbReference type="Pfam" id="PF10615"/>
    </source>
</evidence>
<keyword evidence="1" id="KW-1133">Transmembrane helix</keyword>
<dbReference type="InterPro" id="IPR028110">
    <property type="entry name" value="TMEM254"/>
</dbReference>
<comment type="caution">
    <text evidence="3">The sequence shown here is derived from an EMBL/GenBank/DDBJ whole genome shotgun (WGS) entry which is preliminary data.</text>
</comment>
<keyword evidence="1" id="KW-0472">Membrane</keyword>
<protein>
    <recommendedName>
        <fullName evidence="2">DUF2470 domain-containing protein</fullName>
    </recommendedName>
</protein>
<gene>
    <name evidence="3" type="ORF">EVG20_g8407</name>
</gene>
<accession>A0A4Y9Y6H3</accession>
<dbReference type="InterPro" id="IPR019595">
    <property type="entry name" value="DUF2470"/>
</dbReference>
<dbReference type="PANTHER" id="PTHR37783">
    <property type="entry name" value="MEMBRANE PROTEIN, PUTATIVE (AFU_ORTHOLOGUE AFUA_1G04315)-RELATED"/>
    <property type="match status" value="1"/>
</dbReference>
<dbReference type="InterPro" id="IPR037119">
    <property type="entry name" value="Haem_oxidase_HugZ-like_sf"/>
</dbReference>
<evidence type="ECO:0000256" key="1">
    <source>
        <dbReference type="SAM" id="Phobius"/>
    </source>
</evidence>
<dbReference type="EMBL" id="SEOQ01000726">
    <property type="protein sequence ID" value="TFY57782.1"/>
    <property type="molecule type" value="Genomic_DNA"/>
</dbReference>
<evidence type="ECO:0000313" key="3">
    <source>
        <dbReference type="EMBL" id="TFY57782.1"/>
    </source>
</evidence>
<feature type="domain" description="DUF2470" evidence="2">
    <location>
        <begin position="11"/>
        <end position="87"/>
    </location>
</feature>
<keyword evidence="4" id="KW-1185">Reference proteome</keyword>
<reference evidence="3 4" key="1">
    <citation type="submission" date="2019-02" db="EMBL/GenBank/DDBJ databases">
        <title>Genome sequencing of the rare red list fungi Dentipellis fragilis.</title>
        <authorList>
            <person name="Buettner E."/>
            <person name="Kellner H."/>
        </authorList>
    </citation>
    <scope>NUCLEOTIDE SEQUENCE [LARGE SCALE GENOMIC DNA]</scope>
    <source>
        <strain evidence="3 4">DSM 105465</strain>
    </source>
</reference>
<feature type="transmembrane region" description="Helical" evidence="1">
    <location>
        <begin position="153"/>
        <end position="174"/>
    </location>
</feature>
<dbReference type="AlphaFoldDB" id="A0A4Y9Y6H3"/>
<proteinExistence type="predicted"/>
<keyword evidence="1" id="KW-0812">Transmembrane</keyword>
<feature type="transmembrane region" description="Helical" evidence="1">
    <location>
        <begin position="180"/>
        <end position="201"/>
    </location>
</feature>
<dbReference type="OrthoDB" id="5553410at2759"/>
<evidence type="ECO:0000313" key="4">
    <source>
        <dbReference type="Proteomes" id="UP000298327"/>
    </source>
</evidence>
<dbReference type="Gene3D" id="3.20.180.10">
    <property type="entry name" value="PNP-oxidase-like"/>
    <property type="match status" value="1"/>
</dbReference>
<dbReference type="PANTHER" id="PTHR37783:SF1">
    <property type="entry name" value="MEMBRANE PROTEIN, PUTATIVE (AFU_ORTHOLOGUE AFUA_1G04315)-RELATED"/>
    <property type="match status" value="1"/>
</dbReference>
<dbReference type="Proteomes" id="UP000298327">
    <property type="component" value="Unassembled WGS sequence"/>
</dbReference>